<dbReference type="EMBL" id="JAAGWG010000037">
    <property type="protein sequence ID" value="NEK87647.1"/>
    <property type="molecule type" value="Genomic_DNA"/>
</dbReference>
<dbReference type="PANTHER" id="PTHR35908">
    <property type="entry name" value="HYPOTHETICAL FUSION PROTEIN"/>
    <property type="match status" value="1"/>
</dbReference>
<dbReference type="InterPro" id="IPR041581">
    <property type="entry name" value="Glyoxalase_6"/>
</dbReference>
<reference evidence="2 3" key="1">
    <citation type="submission" date="2019-12" db="EMBL/GenBank/DDBJ databases">
        <title>the WGS of Blastococcus saxobsidens 67B17.</title>
        <authorList>
            <person name="Jiang Z."/>
        </authorList>
    </citation>
    <scope>NUCLEOTIDE SEQUENCE [LARGE SCALE GENOMIC DNA]</scope>
    <source>
        <strain evidence="2 3">67B17</strain>
    </source>
</reference>
<protein>
    <submittedName>
        <fullName evidence="2">VOC family protein</fullName>
    </submittedName>
</protein>
<dbReference type="RefSeq" id="WP_163207756.1">
    <property type="nucleotide sequence ID" value="NZ_JAAGWG010000037.1"/>
</dbReference>
<evidence type="ECO:0000313" key="2">
    <source>
        <dbReference type="EMBL" id="NEK87647.1"/>
    </source>
</evidence>
<evidence type="ECO:0000313" key="3">
    <source>
        <dbReference type="Proteomes" id="UP000479241"/>
    </source>
</evidence>
<dbReference type="Gene3D" id="3.10.180.10">
    <property type="entry name" value="2,3-Dihydroxybiphenyl 1,2-Dioxygenase, domain 1"/>
    <property type="match status" value="1"/>
</dbReference>
<dbReference type="AlphaFoldDB" id="A0A6L9W6G9"/>
<name>A0A6L9W6G9_9ACTN</name>
<dbReference type="CDD" id="cd06587">
    <property type="entry name" value="VOC"/>
    <property type="match status" value="1"/>
</dbReference>
<dbReference type="Pfam" id="PF18029">
    <property type="entry name" value="Glyoxalase_6"/>
    <property type="match status" value="1"/>
</dbReference>
<feature type="domain" description="Glyoxalase-like" evidence="1">
    <location>
        <begin position="12"/>
        <end position="121"/>
    </location>
</feature>
<dbReference type="Proteomes" id="UP000479241">
    <property type="component" value="Unassembled WGS sequence"/>
</dbReference>
<gene>
    <name evidence="2" type="ORF">GCU60_18065</name>
</gene>
<proteinExistence type="predicted"/>
<organism evidence="2 3">
    <name type="scientific">Blastococcus saxobsidens</name>
    <dbReference type="NCBI Taxonomy" id="138336"/>
    <lineage>
        <taxon>Bacteria</taxon>
        <taxon>Bacillati</taxon>
        <taxon>Actinomycetota</taxon>
        <taxon>Actinomycetes</taxon>
        <taxon>Geodermatophilales</taxon>
        <taxon>Geodermatophilaceae</taxon>
        <taxon>Blastococcus</taxon>
    </lineage>
</organism>
<dbReference type="PANTHER" id="PTHR35908:SF1">
    <property type="entry name" value="CONSERVED PROTEIN"/>
    <property type="match status" value="1"/>
</dbReference>
<sequence>MSSSASITLGAVNVEADAPRALAAFWAQLLGGTVAPGDDSEFAYVSAREPGGFAMFFQLRSDARPDRQGQHLDLTVPWGTRVVEVDRAVELGATHRWDVLDEVPWVQWSTLSDPEGNLFCIAEHPPAT</sequence>
<dbReference type="SUPFAM" id="SSF54593">
    <property type="entry name" value="Glyoxalase/Bleomycin resistance protein/Dihydroxybiphenyl dioxygenase"/>
    <property type="match status" value="1"/>
</dbReference>
<accession>A0A6L9W6G9</accession>
<dbReference type="InterPro" id="IPR029068">
    <property type="entry name" value="Glyas_Bleomycin-R_OHBP_Dase"/>
</dbReference>
<comment type="caution">
    <text evidence="2">The sequence shown here is derived from an EMBL/GenBank/DDBJ whole genome shotgun (WGS) entry which is preliminary data.</text>
</comment>
<evidence type="ECO:0000259" key="1">
    <source>
        <dbReference type="Pfam" id="PF18029"/>
    </source>
</evidence>